<evidence type="ECO:0000313" key="10">
    <source>
        <dbReference type="EMBL" id="MFB5945003.1"/>
    </source>
</evidence>
<gene>
    <name evidence="10" type="primary">hutI</name>
    <name evidence="10" type="ORF">WKR92_04080</name>
</gene>
<dbReference type="InterPro" id="IPR006680">
    <property type="entry name" value="Amidohydro-rel"/>
</dbReference>
<accession>A0ABV5CBT1</accession>
<dbReference type="Proteomes" id="UP001580928">
    <property type="component" value="Unassembled WGS sequence"/>
</dbReference>
<dbReference type="GO" id="GO:0050480">
    <property type="term" value="F:imidazolonepropionase activity"/>
    <property type="evidence" value="ECO:0007669"/>
    <property type="project" value="UniProtKB-EC"/>
</dbReference>
<dbReference type="Gene3D" id="3.20.20.140">
    <property type="entry name" value="Metal-dependent hydrolases"/>
    <property type="match status" value="1"/>
</dbReference>
<dbReference type="EMBL" id="JBBVGT010000002">
    <property type="protein sequence ID" value="MFB5945003.1"/>
    <property type="molecule type" value="Genomic_DNA"/>
</dbReference>
<keyword evidence="7" id="KW-0408">Iron</keyword>
<dbReference type="Pfam" id="PF01979">
    <property type="entry name" value="Amidohydro_1"/>
    <property type="match status" value="1"/>
</dbReference>
<evidence type="ECO:0000256" key="7">
    <source>
        <dbReference type="ARBA" id="ARBA00023004"/>
    </source>
</evidence>
<dbReference type="NCBIfam" id="TIGR01224">
    <property type="entry name" value="hutI"/>
    <property type="match status" value="1"/>
</dbReference>
<dbReference type="RefSeq" id="WP_375556560.1">
    <property type="nucleotide sequence ID" value="NZ_JBBVGT010000002.1"/>
</dbReference>
<dbReference type="PANTHER" id="PTHR42752:SF1">
    <property type="entry name" value="IMIDAZOLONEPROPIONASE-RELATED"/>
    <property type="match status" value="1"/>
</dbReference>
<evidence type="ECO:0000256" key="2">
    <source>
        <dbReference type="ARBA" id="ARBA00012864"/>
    </source>
</evidence>
<dbReference type="SUPFAM" id="SSF51338">
    <property type="entry name" value="Composite domain of metallo-dependent hydrolases"/>
    <property type="match status" value="1"/>
</dbReference>
<proteinExistence type="predicted"/>
<dbReference type="InterPro" id="IPR032466">
    <property type="entry name" value="Metal_Hydrolase"/>
</dbReference>
<evidence type="ECO:0000256" key="1">
    <source>
        <dbReference type="ARBA" id="ARBA00005023"/>
    </source>
</evidence>
<keyword evidence="4 10" id="KW-0378">Hydrolase</keyword>
<evidence type="ECO:0000256" key="8">
    <source>
        <dbReference type="NCBIfam" id="TIGR01224"/>
    </source>
</evidence>
<dbReference type="InterPro" id="IPR011059">
    <property type="entry name" value="Metal-dep_hydrolase_composite"/>
</dbReference>
<feature type="domain" description="Amidohydrolase-related" evidence="9">
    <location>
        <begin position="263"/>
        <end position="383"/>
    </location>
</feature>
<keyword evidence="5" id="KW-0369">Histidine metabolism</keyword>
<name>A0ABV5CBT1_9SPHI</name>
<evidence type="ECO:0000313" key="11">
    <source>
        <dbReference type="Proteomes" id="UP001580928"/>
    </source>
</evidence>
<evidence type="ECO:0000256" key="3">
    <source>
        <dbReference type="ARBA" id="ARBA00022723"/>
    </source>
</evidence>
<keyword evidence="11" id="KW-1185">Reference proteome</keyword>
<protein>
    <recommendedName>
        <fullName evidence="2 8">Imidazolonepropionase</fullName>
        <ecNumber evidence="2 8">3.5.2.7</ecNumber>
    </recommendedName>
</protein>
<sequence length="412" mass="44436">MVSGTKIIGPFSQIITMAKLPLKGAIADEQLEIINDGAVAVGRSGEIKDVGSFHAVRKKHSSATLEEIEQPSVLLPGFVDCHTHIAFGGSRAKDYAMRVAGKTYLDIARAGGGIWDTVTQTRAATEQDLTTHTLTRAAKHINEGVTTIEVKSGYGLNVDDEIKILNAIDAANQLTKADLISTCLAAHMKPKDFDGGQKEYINYLIKKLLPLIQEKNLSKRMDIFVEDSAFDLVHADYFLSEAGSLGFDFTVHADQFSTGGSALAVKHNALSADHLEASTEKEIKLLASSNTTAVVLPGASIGLGMNFGPARRLLDAGACVVIASDWNPGSAPMGSLLIQASILGTFEKLTVAETLAGLTFRAAHALNLDDRGRIEKKQMADFQSYPCSDYREILYHQGQLKPLNIWKKGIQL</sequence>
<evidence type="ECO:0000256" key="4">
    <source>
        <dbReference type="ARBA" id="ARBA00022801"/>
    </source>
</evidence>
<keyword evidence="3" id="KW-0479">Metal-binding</keyword>
<dbReference type="SUPFAM" id="SSF51556">
    <property type="entry name" value="Metallo-dependent hydrolases"/>
    <property type="match status" value="1"/>
</dbReference>
<comment type="pathway">
    <text evidence="1">Amino-acid degradation.</text>
</comment>
<dbReference type="Gene3D" id="2.30.40.10">
    <property type="entry name" value="Urease, subunit C, domain 1"/>
    <property type="match status" value="1"/>
</dbReference>
<dbReference type="EC" id="3.5.2.7" evidence="2 8"/>
<organism evidence="10 11">
    <name type="scientific">Albibacterium profundi</name>
    <dbReference type="NCBI Taxonomy" id="3134906"/>
    <lineage>
        <taxon>Bacteria</taxon>
        <taxon>Pseudomonadati</taxon>
        <taxon>Bacteroidota</taxon>
        <taxon>Sphingobacteriia</taxon>
        <taxon>Sphingobacteriales</taxon>
        <taxon>Sphingobacteriaceae</taxon>
        <taxon>Albibacterium</taxon>
    </lineage>
</organism>
<evidence type="ECO:0000256" key="6">
    <source>
        <dbReference type="ARBA" id="ARBA00022833"/>
    </source>
</evidence>
<dbReference type="InterPro" id="IPR005920">
    <property type="entry name" value="HutI"/>
</dbReference>
<reference evidence="10 11" key="1">
    <citation type="submission" date="2024-04" db="EMBL/GenBank/DDBJ databases">
        <title>Albibacterium profundi sp. nov., isolated from sediment of the Challenger Deep of Mariana Trench.</title>
        <authorList>
            <person name="Wang Y."/>
        </authorList>
    </citation>
    <scope>NUCLEOTIDE SEQUENCE [LARGE SCALE GENOMIC DNA]</scope>
    <source>
        <strain evidence="10 11">RHL897</strain>
    </source>
</reference>
<evidence type="ECO:0000256" key="5">
    <source>
        <dbReference type="ARBA" id="ARBA00022808"/>
    </source>
</evidence>
<comment type="caution">
    <text evidence="10">The sequence shown here is derived from an EMBL/GenBank/DDBJ whole genome shotgun (WGS) entry which is preliminary data.</text>
</comment>
<dbReference type="PANTHER" id="PTHR42752">
    <property type="entry name" value="IMIDAZOLONEPROPIONASE"/>
    <property type="match status" value="1"/>
</dbReference>
<keyword evidence="6" id="KW-0862">Zinc</keyword>
<evidence type="ECO:0000259" key="9">
    <source>
        <dbReference type="Pfam" id="PF01979"/>
    </source>
</evidence>